<gene>
    <name evidence="3" type="ORF">EW026_g8162</name>
</gene>
<dbReference type="PANTHER" id="PTHR38248">
    <property type="entry name" value="FUNK1 6"/>
    <property type="match status" value="1"/>
</dbReference>
<evidence type="ECO:0000259" key="2">
    <source>
        <dbReference type="Pfam" id="PF17667"/>
    </source>
</evidence>
<feature type="region of interest" description="Disordered" evidence="1">
    <location>
        <begin position="1"/>
        <end position="21"/>
    </location>
</feature>
<evidence type="ECO:0000313" key="3">
    <source>
        <dbReference type="EMBL" id="THG92913.1"/>
    </source>
</evidence>
<feature type="domain" description="Fungal-type protein kinase" evidence="2">
    <location>
        <begin position="168"/>
        <end position="483"/>
    </location>
</feature>
<evidence type="ECO:0000313" key="4">
    <source>
        <dbReference type="Proteomes" id="UP000309038"/>
    </source>
</evidence>
<dbReference type="InterPro" id="IPR040976">
    <property type="entry name" value="Pkinase_fungal"/>
</dbReference>
<name>A0A4S4K592_9APHY</name>
<dbReference type="Pfam" id="PF17667">
    <property type="entry name" value="Pkinase_fungal"/>
    <property type="match status" value="1"/>
</dbReference>
<protein>
    <recommendedName>
        <fullName evidence="2">Fungal-type protein kinase domain-containing protein</fullName>
    </recommendedName>
</protein>
<sequence length="790" mass="89306">MFSRATTPGPVGNPEPRTVTETPHLSRLGLYTLQSGVGLEDKRSVVCEEAGRSVRLVTVDYFLKAVAPRLRPEINVDVVLQKLRDHGDIVGDRWAHFLSDPGESHEHENVTFKPLEKLIQTIVDATKCGSVLPTLKLVNNPYACPESSLRNNSSRPDSYAILTLDRSGSQDRPLWIDIGGTGEYKKGDTEKDKVDNARKIMWSMHHCMANDPRRRFTFGWTIENTEMRLWHCNRSKRLVTCAFNFVEEHKYLVHFFLSLICADPYEIGWDPTMVIVDAKKGKEVQYDITVRSEDGEHRVYRTLKMLSNIGAEAVQGRGTRVWLVVRNINGRLGSEQVVLKDSWIDHDRMREGRILQEIIGASKSMPIAHLVRGMFLSVESHGDVLVEGRLDHTRELIMRGHHLLTVGPRYSLERATTISTGARHLLARNGMAGDVGLTIRRAVTQREPPDFDDKVHYRIVFKEQCKQIREQTSVSKIFANLSQIVGDEQGIAKLADLEYAKRMDDTKSHRVRTGSDDFKAAELDTHRYHFYRTPGPSVDRIYSHVNDLIEAAFTGKTLPKSSSSAKQKQTTPTKLGVAFWHNPLHDMESIWWSATHMIAGNEALSGSTEYSGLIDDDVASRAQKQRKLAEELSNDRHKRNAIILGNPLLFHEILESLHPRMHDVARTLEDLRLALVRAYQNAELNPGSIDNNVSEELYAKFLGSFLEISEGLKVDDIWLRPFAESVESADADGAVVRRTTVTAKISSAKKRKRQSTEGSGFLKQRKRRRLADGPPEPFPQLGCEYWTGPS</sequence>
<comment type="caution">
    <text evidence="3">The sequence shown here is derived from an EMBL/GenBank/DDBJ whole genome shotgun (WGS) entry which is preliminary data.</text>
</comment>
<evidence type="ECO:0000256" key="1">
    <source>
        <dbReference type="SAM" id="MobiDB-lite"/>
    </source>
</evidence>
<dbReference type="AlphaFoldDB" id="A0A4S4K592"/>
<organism evidence="3 4">
    <name type="scientific">Hermanssonia centrifuga</name>
    <dbReference type="NCBI Taxonomy" id="98765"/>
    <lineage>
        <taxon>Eukaryota</taxon>
        <taxon>Fungi</taxon>
        <taxon>Dikarya</taxon>
        <taxon>Basidiomycota</taxon>
        <taxon>Agaricomycotina</taxon>
        <taxon>Agaricomycetes</taxon>
        <taxon>Polyporales</taxon>
        <taxon>Meruliaceae</taxon>
        <taxon>Hermanssonia</taxon>
    </lineage>
</organism>
<feature type="region of interest" description="Disordered" evidence="1">
    <location>
        <begin position="746"/>
        <end position="790"/>
    </location>
</feature>
<proteinExistence type="predicted"/>
<dbReference type="PANTHER" id="PTHR38248:SF2">
    <property type="entry name" value="FUNK1 11"/>
    <property type="match status" value="1"/>
</dbReference>
<dbReference type="Proteomes" id="UP000309038">
    <property type="component" value="Unassembled WGS sequence"/>
</dbReference>
<keyword evidence="4" id="KW-1185">Reference proteome</keyword>
<reference evidence="3 4" key="1">
    <citation type="submission" date="2019-02" db="EMBL/GenBank/DDBJ databases">
        <title>Genome sequencing of the rare red list fungi Phlebia centrifuga.</title>
        <authorList>
            <person name="Buettner E."/>
            <person name="Kellner H."/>
        </authorList>
    </citation>
    <scope>NUCLEOTIDE SEQUENCE [LARGE SCALE GENOMIC DNA]</scope>
    <source>
        <strain evidence="3 4">DSM 108282</strain>
    </source>
</reference>
<accession>A0A4S4K592</accession>
<dbReference type="EMBL" id="SGPJ01000867">
    <property type="protein sequence ID" value="THG92913.1"/>
    <property type="molecule type" value="Genomic_DNA"/>
</dbReference>